<organism evidence="2 4">
    <name type="scientific">Halobacterium salinarum (strain ATCC 33171 / DSM 3754 / JCM 8978 / NBRC 102687 / NCIMB 764 / 91-R6)</name>
    <dbReference type="NCBI Taxonomy" id="2597657"/>
    <lineage>
        <taxon>Archaea</taxon>
        <taxon>Methanobacteriati</taxon>
        <taxon>Methanobacteriota</taxon>
        <taxon>Stenosarchaea group</taxon>
        <taxon>Halobacteria</taxon>
        <taxon>Halobacteriales</taxon>
        <taxon>Halobacteriaceae</taxon>
        <taxon>Halobacterium</taxon>
    </lineage>
</organism>
<dbReference type="Proteomes" id="UP000296216">
    <property type="component" value="Chromosome"/>
</dbReference>
<feature type="compositionally biased region" description="Low complexity" evidence="1">
    <location>
        <begin position="78"/>
        <end position="89"/>
    </location>
</feature>
<evidence type="ECO:0000313" key="5">
    <source>
        <dbReference type="Proteomes" id="UP000323075"/>
    </source>
</evidence>
<evidence type="ECO:0000313" key="2">
    <source>
        <dbReference type="EMBL" id="QCC43879.1"/>
    </source>
</evidence>
<protein>
    <submittedName>
        <fullName evidence="2">Uncharacterized protein</fullName>
    </submittedName>
</protein>
<evidence type="ECO:0000256" key="1">
    <source>
        <dbReference type="SAM" id="MobiDB-lite"/>
    </source>
</evidence>
<dbReference type="GeneID" id="39854008"/>
<gene>
    <name evidence="3" type="ORF">APQ99_00903</name>
    <name evidence="2" type="ORF">HBSAL_00660</name>
</gene>
<name>A0A4D6GQB5_HALS9</name>
<dbReference type="InterPro" id="IPR043833">
    <property type="entry name" value="DUF5810"/>
</dbReference>
<feature type="region of interest" description="Disordered" evidence="1">
    <location>
        <begin position="38"/>
        <end position="92"/>
    </location>
</feature>
<dbReference type="Pfam" id="PF19126">
    <property type="entry name" value="DUF5810"/>
    <property type="match status" value="1"/>
</dbReference>
<dbReference type="Proteomes" id="UP000323075">
    <property type="component" value="Unassembled WGS sequence"/>
</dbReference>
<proteinExistence type="predicted"/>
<dbReference type="EMBL" id="VRYN01000001">
    <property type="protein sequence ID" value="TYO82374.1"/>
    <property type="molecule type" value="Genomic_DNA"/>
</dbReference>
<dbReference type="EMBL" id="CP038631">
    <property type="protein sequence ID" value="QCC43879.1"/>
    <property type="molecule type" value="Genomic_DNA"/>
</dbReference>
<reference evidence="3 5" key="2">
    <citation type="submission" date="2019-07" db="EMBL/GenBank/DDBJ databases">
        <title>Genomic Encyclopedia of Archaeal and Bacterial Type Strains, Phase II (KMG-II): from individual species to whole genera.</title>
        <authorList>
            <person name="Goeker M."/>
        </authorList>
    </citation>
    <scope>NUCLEOTIDE SEQUENCE [LARGE SCALE GENOMIC DNA]</scope>
    <source>
        <strain evidence="3 5">DSM 3754</strain>
    </source>
</reference>
<evidence type="ECO:0000313" key="4">
    <source>
        <dbReference type="Proteomes" id="UP000296216"/>
    </source>
</evidence>
<sequence length="119" mass="12304">MGYLCPVCGVETADGEHLANHLAFTALTRGGDHEAWLDEHAPEWADSGPAELADTVVGHATETDAEPVSEAHTHDTPAGARASVDASAADSDDVLAEARELTAAMYASSADDNGDSENE</sequence>
<reference evidence="2 4" key="1">
    <citation type="journal article" date="2019" name="Microbiol. Resour. Announc.">
        <title>The Genome Sequence of the Halobacterium salinarum Type Strain Is Closely Related to That of Laboratory Strains NRC-1 and R1.</title>
        <authorList>
            <person name="Pfeiffer F."/>
            <person name="Marchfelder A."/>
            <person name="Habermann B."/>
            <person name="Dyall-Smith M.L."/>
        </authorList>
    </citation>
    <scope>NUCLEOTIDE SEQUENCE [LARGE SCALE GENOMIC DNA]</scope>
    <source>
        <strain evidence="2">91-R6</strain>
        <strain evidence="4">ATCC 33171 / DSM 3754 / JCM 8978 / NBRC 102687 / NCIMB 764 / 91-R6</strain>
    </source>
</reference>
<reference evidence="2" key="3">
    <citation type="journal article" name="MicrobiologyOpen">
        <title>Whole-genome comparison between the type strain of Halobacterium salinarum (DSM 3754(T)) and the laboratory strains R1 and NRC-1.</title>
        <authorList>
            <person name="Pfeiffer F."/>
            <person name="Losensky G."/>
            <person name="Marchfelder A."/>
            <person name="Habermann B."/>
            <person name="Dyall-Smith M."/>
        </authorList>
    </citation>
    <scope>NUCLEOTIDE SEQUENCE</scope>
    <source>
        <strain evidence="2">91-R6</strain>
    </source>
</reference>
<accession>A0A4D6GQB5</accession>
<evidence type="ECO:0000313" key="3">
    <source>
        <dbReference type="EMBL" id="TYO82374.1"/>
    </source>
</evidence>
<dbReference type="AlphaFoldDB" id="A0A4D6GQB5"/>
<dbReference type="RefSeq" id="WP_136360975.1">
    <property type="nucleotide sequence ID" value="NZ_VRYN01000001.1"/>
</dbReference>